<keyword evidence="1" id="KW-0472">Membrane</keyword>
<dbReference type="AlphaFoldDB" id="A0A3M8H4J4"/>
<keyword evidence="1" id="KW-1133">Transmembrane helix</keyword>
<evidence type="ECO:0000313" key="4">
    <source>
        <dbReference type="Proteomes" id="UP000279909"/>
    </source>
</evidence>
<reference evidence="3 4" key="1">
    <citation type="journal article" date="2014" name="Int. J. Syst. Evol. Microbiol.">
        <title>Lysinibacillus halotolerans sp. nov., isolated from saline-alkaline soil.</title>
        <authorList>
            <person name="Kong D."/>
            <person name="Wang Y."/>
            <person name="Zhao B."/>
            <person name="Li Y."/>
            <person name="Song J."/>
            <person name="Zhai Y."/>
            <person name="Zhang C."/>
            <person name="Wang H."/>
            <person name="Chen X."/>
            <person name="Zhao B."/>
            <person name="Ruan Z."/>
        </authorList>
    </citation>
    <scope>NUCLEOTIDE SEQUENCE [LARGE SCALE GENOMIC DNA]</scope>
    <source>
        <strain evidence="3 4">MCCC 1A12703</strain>
    </source>
</reference>
<name>A0A3M8H4J4_9BACI</name>
<evidence type="ECO:0000259" key="2">
    <source>
        <dbReference type="Pfam" id="PF13273"/>
    </source>
</evidence>
<dbReference type="InterPro" id="IPR025273">
    <property type="entry name" value="DUF4064"/>
</dbReference>
<feature type="domain" description="DUF4064" evidence="2">
    <location>
        <begin position="4"/>
        <end position="120"/>
    </location>
</feature>
<feature type="transmembrane region" description="Helical" evidence="1">
    <location>
        <begin position="12"/>
        <end position="32"/>
    </location>
</feature>
<accession>A0A3M8H4J4</accession>
<sequence>MKMKRTGERILSIVSAVLNVIGVGFLIFMLFISKMIVEDPAFQTEFENSIYEDASINGYDPVYGMEIMDDVMAIMNTIGWLVVVVIIIAIILAIVGAVKVNQNARLAGILFIIAAVLSGVVSISGILLIIAAIMCFVRKPKTFDYNEQRDENGYIID</sequence>
<evidence type="ECO:0000256" key="1">
    <source>
        <dbReference type="SAM" id="Phobius"/>
    </source>
</evidence>
<comment type="caution">
    <text evidence="3">The sequence shown here is derived from an EMBL/GenBank/DDBJ whole genome shotgun (WGS) entry which is preliminary data.</text>
</comment>
<keyword evidence="1" id="KW-0812">Transmembrane</keyword>
<evidence type="ECO:0000313" key="3">
    <source>
        <dbReference type="EMBL" id="RNC97332.1"/>
    </source>
</evidence>
<dbReference type="Pfam" id="PF13273">
    <property type="entry name" value="DUF4064"/>
    <property type="match status" value="1"/>
</dbReference>
<keyword evidence="4" id="KW-1185">Reference proteome</keyword>
<feature type="transmembrane region" description="Helical" evidence="1">
    <location>
        <begin position="78"/>
        <end position="98"/>
    </location>
</feature>
<protein>
    <submittedName>
        <fullName evidence="3">DUF4064 domain-containing protein</fullName>
    </submittedName>
</protein>
<proteinExistence type="predicted"/>
<dbReference type="Proteomes" id="UP000279909">
    <property type="component" value="Unassembled WGS sequence"/>
</dbReference>
<dbReference type="EMBL" id="RHLQ01000053">
    <property type="protein sequence ID" value="RNC97332.1"/>
    <property type="molecule type" value="Genomic_DNA"/>
</dbReference>
<feature type="transmembrane region" description="Helical" evidence="1">
    <location>
        <begin position="110"/>
        <end position="134"/>
    </location>
</feature>
<gene>
    <name evidence="3" type="ORF">EC501_15825</name>
</gene>
<organism evidence="3 4">
    <name type="scientific">Lysinibacillus halotolerans</name>
    <dbReference type="NCBI Taxonomy" id="1368476"/>
    <lineage>
        <taxon>Bacteria</taxon>
        <taxon>Bacillati</taxon>
        <taxon>Bacillota</taxon>
        <taxon>Bacilli</taxon>
        <taxon>Bacillales</taxon>
        <taxon>Bacillaceae</taxon>
        <taxon>Lysinibacillus</taxon>
    </lineage>
</organism>